<keyword evidence="3" id="KW-1185">Reference proteome</keyword>
<dbReference type="EMBL" id="CP064760">
    <property type="protein sequence ID" value="QPE05214.1"/>
    <property type="molecule type" value="Genomic_DNA"/>
</dbReference>
<dbReference type="Proteomes" id="UP000594480">
    <property type="component" value="Chromosome"/>
</dbReference>
<name>A0A7S8MXV6_9MICO</name>
<feature type="compositionally biased region" description="Basic and acidic residues" evidence="1">
    <location>
        <begin position="42"/>
        <end position="61"/>
    </location>
</feature>
<gene>
    <name evidence="2" type="ORF">IT882_03780</name>
</gene>
<sequence length="143" mass="15117">MTGRQAPMKVRSPVTGNDHAAPATGVGEGQPRNTIAGNGDAGGRDEGDASSHEARRNREVEALVGIAQRRVEPSQRAEHRPAHEHGTDVGAQHIGDAIALALIEVTRGEFDRGAGAGHAHTQRHDPLGAVDTDELGRHERERG</sequence>
<reference evidence="2 3" key="1">
    <citation type="submission" date="2020-11" db="EMBL/GenBank/DDBJ databases">
        <title>Amino acid is mineralized and recycled by bacteria in oceanic microbiome.</title>
        <authorList>
            <person name="Zheng L.Y."/>
        </authorList>
    </citation>
    <scope>NUCLEOTIDE SEQUENCE [LARGE SCALE GENOMIC DNA]</scope>
    <source>
        <strain evidence="2 3">A32-1</strain>
    </source>
</reference>
<feature type="region of interest" description="Disordered" evidence="1">
    <location>
        <begin position="1"/>
        <end position="92"/>
    </location>
</feature>
<feature type="compositionally biased region" description="Basic and acidic residues" evidence="1">
    <location>
        <begin position="134"/>
        <end position="143"/>
    </location>
</feature>
<dbReference type="RefSeq" id="WP_195693232.1">
    <property type="nucleotide sequence ID" value="NZ_CP064760.1"/>
</dbReference>
<evidence type="ECO:0000313" key="2">
    <source>
        <dbReference type="EMBL" id="QPE05214.1"/>
    </source>
</evidence>
<protein>
    <submittedName>
        <fullName evidence="2">Uncharacterized protein</fullName>
    </submittedName>
</protein>
<organism evidence="2 3">
    <name type="scientific">Microbacterium schleiferi</name>
    <dbReference type="NCBI Taxonomy" id="69362"/>
    <lineage>
        <taxon>Bacteria</taxon>
        <taxon>Bacillati</taxon>
        <taxon>Actinomycetota</taxon>
        <taxon>Actinomycetes</taxon>
        <taxon>Micrococcales</taxon>
        <taxon>Microbacteriaceae</taxon>
        <taxon>Microbacterium</taxon>
    </lineage>
</organism>
<accession>A0A7S8MXV6</accession>
<feature type="region of interest" description="Disordered" evidence="1">
    <location>
        <begin position="112"/>
        <end position="143"/>
    </location>
</feature>
<evidence type="ECO:0000256" key="1">
    <source>
        <dbReference type="SAM" id="MobiDB-lite"/>
    </source>
</evidence>
<dbReference type="KEGG" id="msf:IT882_03780"/>
<dbReference type="AlphaFoldDB" id="A0A7S8MXV6"/>
<feature type="compositionally biased region" description="Basic and acidic residues" evidence="1">
    <location>
        <begin position="69"/>
        <end position="87"/>
    </location>
</feature>
<proteinExistence type="predicted"/>
<evidence type="ECO:0000313" key="3">
    <source>
        <dbReference type="Proteomes" id="UP000594480"/>
    </source>
</evidence>